<feature type="compositionally biased region" description="Polar residues" evidence="2">
    <location>
        <begin position="1"/>
        <end position="18"/>
    </location>
</feature>
<proteinExistence type="predicted"/>
<feature type="region of interest" description="Disordered" evidence="2">
    <location>
        <begin position="390"/>
        <end position="411"/>
    </location>
</feature>
<evidence type="ECO:0000256" key="1">
    <source>
        <dbReference type="SAM" id="Coils"/>
    </source>
</evidence>
<feature type="coiled-coil region" evidence="1">
    <location>
        <begin position="202"/>
        <end position="229"/>
    </location>
</feature>
<evidence type="ECO:0000256" key="2">
    <source>
        <dbReference type="SAM" id="MobiDB-lite"/>
    </source>
</evidence>
<accession>A0A2P6VEI2</accession>
<dbReference type="GO" id="GO:0003677">
    <property type="term" value="F:DNA binding"/>
    <property type="evidence" value="ECO:0007669"/>
    <property type="project" value="InterPro"/>
</dbReference>
<organism evidence="4 5">
    <name type="scientific">Micractinium conductrix</name>
    <dbReference type="NCBI Taxonomy" id="554055"/>
    <lineage>
        <taxon>Eukaryota</taxon>
        <taxon>Viridiplantae</taxon>
        <taxon>Chlorophyta</taxon>
        <taxon>core chlorophytes</taxon>
        <taxon>Trebouxiophyceae</taxon>
        <taxon>Chlorellales</taxon>
        <taxon>Chlorellaceae</taxon>
        <taxon>Chlorella clade</taxon>
        <taxon>Micractinium</taxon>
    </lineage>
</organism>
<feature type="region of interest" description="Disordered" evidence="2">
    <location>
        <begin position="1"/>
        <end position="115"/>
    </location>
</feature>
<feature type="domain" description="Nuclease associated modular" evidence="3">
    <location>
        <begin position="141"/>
        <end position="173"/>
    </location>
</feature>
<name>A0A2P6VEI2_9CHLO</name>
<dbReference type="InterPro" id="IPR003611">
    <property type="entry name" value="NUMOD3"/>
</dbReference>
<dbReference type="AlphaFoldDB" id="A0A2P6VEI2"/>
<dbReference type="Pfam" id="PF07460">
    <property type="entry name" value="NUMOD3"/>
    <property type="match status" value="1"/>
</dbReference>
<evidence type="ECO:0000313" key="5">
    <source>
        <dbReference type="Proteomes" id="UP000239649"/>
    </source>
</evidence>
<dbReference type="PANTHER" id="PTHR34199">
    <property type="entry name" value="NUMOD3 MOTIF FAMILY PROTEIN, EXPRESSED"/>
    <property type="match status" value="1"/>
</dbReference>
<feature type="compositionally biased region" description="Acidic residues" evidence="2">
    <location>
        <begin position="390"/>
        <end position="400"/>
    </location>
</feature>
<evidence type="ECO:0000259" key="3">
    <source>
        <dbReference type="Pfam" id="PF07460"/>
    </source>
</evidence>
<dbReference type="EMBL" id="LHPF02000010">
    <property type="protein sequence ID" value="PSC72488.1"/>
    <property type="molecule type" value="Genomic_DNA"/>
</dbReference>
<gene>
    <name evidence="4" type="ORF">C2E20_4187</name>
</gene>
<sequence length="502" mass="53574">MASSATLAAWTGRSSGLSFVSGRPAAHAGPMQPRAAASLSGGGGDAGSRRRAPPPQAVSQRPLRGVHPGSFAARPPAGAPMPPGLGGTPPVALRTLQQQHQQHRDEQQQQQQQQQAAAAVALAELTAVAEPTTSDAELQPHEVQRRAKISAANKGRTPWNKGRKHPPEVIERIRAATQRAMQRPEVRERLAKANERREPHSEAAKNKIRAKLQERADKAREEIQQQAEIVVEQRLGGSDDPELQALADYPMAAAVVKGLIWQMFKKDWADVATAGWDHHPEFRDRTLAKLRKLSKPRSSVVTKKRKVDKVRTALGHMRKLQEARGKLGLAEASVEKLRRAKVAFASDPVRLAAAMAAEDKASKLLIKLRHQVVQLEEALAPLQEHLDAADAAEAEQQEQQEFDRQEEELAGRGQQLWEEQEQHAEGVASSQAGGGGNGFAAAAAAAPVGYANGAAPANEALYAAYGAAPVSAGGGGDAEHAVNGHAAAAAAAASRPGKPWQR</sequence>
<feature type="compositionally biased region" description="Low complexity" evidence="2">
    <location>
        <begin position="88"/>
        <end position="100"/>
    </location>
</feature>
<dbReference type="Proteomes" id="UP000239649">
    <property type="component" value="Unassembled WGS sequence"/>
</dbReference>
<comment type="caution">
    <text evidence="4">The sequence shown here is derived from an EMBL/GenBank/DDBJ whole genome shotgun (WGS) entry which is preliminary data.</text>
</comment>
<dbReference type="PANTHER" id="PTHR34199:SF2">
    <property type="entry name" value="NUMOD3 MOTIF FAMILY PROTEIN, EXPRESSED"/>
    <property type="match status" value="1"/>
</dbReference>
<reference evidence="4 5" key="1">
    <citation type="journal article" date="2018" name="Plant J.">
        <title>Genome sequences of Chlorella sorokiniana UTEX 1602 and Micractinium conductrix SAG 241.80: implications to maltose excretion by a green alga.</title>
        <authorList>
            <person name="Arriola M.B."/>
            <person name="Velmurugan N."/>
            <person name="Zhang Y."/>
            <person name="Plunkett M.H."/>
            <person name="Hondzo H."/>
            <person name="Barney B.M."/>
        </authorList>
    </citation>
    <scope>NUCLEOTIDE SEQUENCE [LARGE SCALE GENOMIC DNA]</scope>
    <source>
        <strain evidence="4 5">SAG 241.80</strain>
    </source>
</reference>
<protein>
    <submittedName>
        <fullName evidence="4">Stress response NST1</fullName>
    </submittedName>
</protein>
<dbReference type="STRING" id="554055.A0A2P6VEI2"/>
<dbReference type="OrthoDB" id="515164at2759"/>
<keyword evidence="5" id="KW-1185">Reference proteome</keyword>
<evidence type="ECO:0000313" key="4">
    <source>
        <dbReference type="EMBL" id="PSC72488.1"/>
    </source>
</evidence>
<feature type="compositionally biased region" description="Basic and acidic residues" evidence="2">
    <location>
        <begin position="401"/>
        <end position="410"/>
    </location>
</feature>
<keyword evidence="1" id="KW-0175">Coiled coil</keyword>